<proteinExistence type="predicted"/>
<dbReference type="Proteomes" id="UP000229340">
    <property type="component" value="Plasmid pNP7-3"/>
</dbReference>
<evidence type="ECO:0000313" key="1">
    <source>
        <dbReference type="EMBL" id="ATR79991.1"/>
    </source>
</evidence>
<reference evidence="2" key="1">
    <citation type="submission" date="2017-10" db="EMBL/GenBank/DDBJ databases">
        <title>Complete genome sequence of Moraxella osloensis NP7 isolated from human skin.</title>
        <authorList>
            <person name="Lee K."/>
            <person name="Lim J.Y."/>
            <person name="Hwang I."/>
        </authorList>
    </citation>
    <scope>NUCLEOTIDE SEQUENCE [LARGE SCALE GENOMIC DNA]</scope>
    <source>
        <strain evidence="2">NP7</strain>
        <plasmid evidence="2">pnp7-3</plasmid>
    </source>
</reference>
<dbReference type="EMBL" id="CP024446">
    <property type="protein sequence ID" value="ATR79991.1"/>
    <property type="molecule type" value="Genomic_DNA"/>
</dbReference>
<keyword evidence="1" id="KW-0614">Plasmid</keyword>
<name>A0A2D2LY78_FAUOS</name>
<organism evidence="1 2">
    <name type="scientific">Faucicola osloensis</name>
    <name type="common">Moraxella osloensis</name>
    <dbReference type="NCBI Taxonomy" id="34062"/>
    <lineage>
        <taxon>Bacteria</taxon>
        <taxon>Pseudomonadati</taxon>
        <taxon>Pseudomonadota</taxon>
        <taxon>Gammaproteobacteria</taxon>
        <taxon>Moraxellales</taxon>
        <taxon>Moraxellaceae</taxon>
        <taxon>Faucicola</taxon>
    </lineage>
</organism>
<dbReference type="RefSeq" id="WP_100271293.1">
    <property type="nucleotide sequence ID" value="NZ_CP024446.1"/>
</dbReference>
<protein>
    <recommendedName>
        <fullName evidence="3">Mobilization protein MobS</fullName>
    </recommendedName>
</protein>
<accession>A0A2D2LY78</accession>
<evidence type="ECO:0008006" key="3">
    <source>
        <dbReference type="Google" id="ProtNLM"/>
    </source>
</evidence>
<sequence>MSLLIADDDKELARLNELERQLKLKKEKMGKNATRQKILLGAFLLDLLENDKLPGLRDYTVANLESFLNRDGEKKLVEPVIANVKKLMNNKVNSHNKVNDRSDNIGELLENSQDKKDFSNDVLTADANIVKPQS</sequence>
<dbReference type="AlphaFoldDB" id="A0A2D2LY78"/>
<geneLocation type="plasmid" evidence="2">
    <name>pnp7-3</name>
</geneLocation>
<gene>
    <name evidence="1" type="ORF">NP7_11610</name>
</gene>
<evidence type="ECO:0000313" key="2">
    <source>
        <dbReference type="Proteomes" id="UP000229340"/>
    </source>
</evidence>